<keyword evidence="1" id="KW-1133">Transmembrane helix</keyword>
<organism evidence="2">
    <name type="scientific">marine sediment metagenome</name>
    <dbReference type="NCBI Taxonomy" id="412755"/>
    <lineage>
        <taxon>unclassified sequences</taxon>
        <taxon>metagenomes</taxon>
        <taxon>ecological metagenomes</taxon>
    </lineage>
</organism>
<feature type="transmembrane region" description="Helical" evidence="1">
    <location>
        <begin position="51"/>
        <end position="79"/>
    </location>
</feature>
<dbReference type="AlphaFoldDB" id="X1EV07"/>
<reference evidence="2" key="1">
    <citation type="journal article" date="2014" name="Front. Microbiol.">
        <title>High frequency of phylogenetically diverse reductive dehalogenase-homologous genes in deep subseafloor sedimentary metagenomes.</title>
        <authorList>
            <person name="Kawai M."/>
            <person name="Futagami T."/>
            <person name="Toyoda A."/>
            <person name="Takaki Y."/>
            <person name="Nishi S."/>
            <person name="Hori S."/>
            <person name="Arai W."/>
            <person name="Tsubouchi T."/>
            <person name="Morono Y."/>
            <person name="Uchiyama I."/>
            <person name="Ito T."/>
            <person name="Fujiyama A."/>
            <person name="Inagaki F."/>
            <person name="Takami H."/>
        </authorList>
    </citation>
    <scope>NUCLEOTIDE SEQUENCE</scope>
    <source>
        <strain evidence="2">Expedition CK06-06</strain>
    </source>
</reference>
<evidence type="ECO:0000313" key="2">
    <source>
        <dbReference type="EMBL" id="GAH24140.1"/>
    </source>
</evidence>
<feature type="transmembrane region" description="Helical" evidence="1">
    <location>
        <begin position="85"/>
        <end position="104"/>
    </location>
</feature>
<proteinExistence type="predicted"/>
<protein>
    <submittedName>
        <fullName evidence="2">Uncharacterized protein</fullName>
    </submittedName>
</protein>
<gene>
    <name evidence="2" type="ORF">S01H4_65273</name>
</gene>
<name>X1EV07_9ZZZZ</name>
<sequence length="109" mass="11946">LVQISVLVIQIRPLALWLIGWGERLPGVRRFARHMHTFYESSYVVFGPKNLLISLLVGLVCWGAEGVAYFVVVVGFGVVPSFHTLWTAIFIFCISTVIGALFALPGGLG</sequence>
<dbReference type="EMBL" id="BART01039876">
    <property type="protein sequence ID" value="GAH24140.1"/>
    <property type="molecule type" value="Genomic_DNA"/>
</dbReference>
<accession>X1EV07</accession>
<evidence type="ECO:0000256" key="1">
    <source>
        <dbReference type="SAM" id="Phobius"/>
    </source>
</evidence>
<keyword evidence="1" id="KW-0472">Membrane</keyword>
<feature type="non-terminal residue" evidence="2">
    <location>
        <position position="109"/>
    </location>
</feature>
<feature type="non-terminal residue" evidence="2">
    <location>
        <position position="1"/>
    </location>
</feature>
<comment type="caution">
    <text evidence="2">The sequence shown here is derived from an EMBL/GenBank/DDBJ whole genome shotgun (WGS) entry which is preliminary data.</text>
</comment>
<keyword evidence="1" id="KW-0812">Transmembrane</keyword>